<feature type="domain" description="EAL" evidence="3">
    <location>
        <begin position="645"/>
        <end position="893"/>
    </location>
</feature>
<dbReference type="Gene3D" id="3.30.450.20">
    <property type="entry name" value="PAS domain"/>
    <property type="match status" value="3"/>
</dbReference>
<dbReference type="SMART" id="SM00267">
    <property type="entry name" value="GGDEF"/>
    <property type="match status" value="1"/>
</dbReference>
<keyword evidence="5" id="KW-0378">Hydrolase</keyword>
<dbReference type="Gene3D" id="3.30.70.270">
    <property type="match status" value="1"/>
</dbReference>
<keyword evidence="2" id="KW-0472">Membrane</keyword>
<dbReference type="InterPro" id="IPR035965">
    <property type="entry name" value="PAS-like_dom_sf"/>
</dbReference>
<dbReference type="CDD" id="cd12915">
    <property type="entry name" value="PDC2_DGC_like"/>
    <property type="match status" value="1"/>
</dbReference>
<dbReference type="Pfam" id="PF00990">
    <property type="entry name" value="GGDEF"/>
    <property type="match status" value="1"/>
</dbReference>
<dbReference type="InterPro" id="IPR052155">
    <property type="entry name" value="Biofilm_reg_signaling"/>
</dbReference>
<dbReference type="SMART" id="SM00052">
    <property type="entry name" value="EAL"/>
    <property type="match status" value="1"/>
</dbReference>
<dbReference type="STRING" id="857265.WG78_03630"/>
<dbReference type="NCBIfam" id="TIGR00254">
    <property type="entry name" value="GGDEF"/>
    <property type="match status" value="1"/>
</dbReference>
<reference evidence="5 6" key="1">
    <citation type="submission" date="2015-07" db="EMBL/GenBank/DDBJ databases">
        <title>Draft genome sequence of the Amantichitinum ursilacus IGB-41, a new chitin-degrading bacterium.</title>
        <authorList>
            <person name="Kirstahler P."/>
            <person name="Guenther M."/>
            <person name="Grumaz C."/>
            <person name="Rupp S."/>
            <person name="Zibek S."/>
            <person name="Sohn K."/>
        </authorList>
    </citation>
    <scope>NUCLEOTIDE SEQUENCE [LARGE SCALE GENOMIC DNA]</scope>
    <source>
        <strain evidence="5 6">IGB-41</strain>
    </source>
</reference>
<protein>
    <submittedName>
        <fullName evidence="5">Cyclic di-GMP phosphodiesterase Gmr</fullName>
        <ecNumber evidence="5">3.1.4.52</ecNumber>
    </submittedName>
</protein>
<evidence type="ECO:0000256" key="1">
    <source>
        <dbReference type="ARBA" id="ARBA00051114"/>
    </source>
</evidence>
<feature type="domain" description="GGDEF" evidence="4">
    <location>
        <begin position="496"/>
        <end position="636"/>
    </location>
</feature>
<dbReference type="CDD" id="cd12914">
    <property type="entry name" value="PDC1_DGC_like"/>
    <property type="match status" value="1"/>
</dbReference>
<dbReference type="FunFam" id="3.30.70.270:FF:000001">
    <property type="entry name" value="Diguanylate cyclase domain protein"/>
    <property type="match status" value="1"/>
</dbReference>
<dbReference type="CDD" id="cd01948">
    <property type="entry name" value="EAL"/>
    <property type="match status" value="1"/>
</dbReference>
<dbReference type="InterPro" id="IPR000014">
    <property type="entry name" value="PAS"/>
</dbReference>
<dbReference type="InterPro" id="IPR035919">
    <property type="entry name" value="EAL_sf"/>
</dbReference>
<dbReference type="PROSITE" id="PS50887">
    <property type="entry name" value="GGDEF"/>
    <property type="match status" value="1"/>
</dbReference>
<evidence type="ECO:0000259" key="4">
    <source>
        <dbReference type="PROSITE" id="PS50887"/>
    </source>
</evidence>
<dbReference type="SUPFAM" id="SSF55073">
    <property type="entry name" value="Nucleotide cyclase"/>
    <property type="match status" value="1"/>
</dbReference>
<dbReference type="EC" id="3.1.4.52" evidence="5"/>
<dbReference type="Proteomes" id="UP000037939">
    <property type="component" value="Unassembled WGS sequence"/>
</dbReference>
<dbReference type="Gene3D" id="3.20.20.450">
    <property type="entry name" value="EAL domain"/>
    <property type="match status" value="1"/>
</dbReference>
<sequence>MTFARNSFVLRLVAGVVLMNAFVYLLVGAALYQSHLQYERQTTLSTQNLAQTLALSVSGTIKKIDVSLYAVTHQVEAQMARGQVDWPDLHDWVQRQHQLSPELDGMRITDAQGNLQYAEDIRPNARLNMADRPFFKQLINAPRGAMVISEPLVSRITHTWGMVLARRITAPDGQFAGVVSGFLPLDYFRSLFLPLDIGPHGLITLRDTQLHLWIRIPEIEGVGPNAGNTAVSQSTADMVRQHPEGATYETVVKLDGVRRRMAFRRVEGQPLYIFVGEATQDYLAGWYRELEVSLALAFGFTLITLGAANNSYRRRRNELATIEQLRRSKEDAERSGTRFRTLYNATGDAVWLRDGDHIIDCNAAALRMLGADSVEQLRQLTQRDYWAPVQANGRDAFEFGRELVETAFKDGSVRFEWLFKRLDNGLVFPTEISLNALELDGHPILQLLVRDITARKAAEEQIRHLAYFDPLTNLPNRRLLMDRLQQALAASAASGEMGALMILDLDNFKVLNDTQGHAVGDRLLLAVAQRIQSCLRPRDTVSRLGGDEYVVMLESLGTDRASAEAQAKGYAEQIRNALDQPYSILDEEVGHHSTASIGVTVFADHAVESSILLKQADVALYQAKAAGRNAVRFFSPAMQEAINARSAMEAALRHSLQGDGFRLFYQPQVNLDTGLIGAEALIRWFPEQHQAVSPAQFIPVAEDSGLIIPLGYWVMQTACRQLRLWANDARTRDLKIAINVSARQFHQPDYVERVREALQESGANPARLQLELTESVVLENVDEVVERMQQIRALGVTFSLDDFGTGFSSLSYLKRLPLDQIKIDQSFVRDVMTSANDAAIVRAIVAIAQSLGLQVIAEGVENQAQLDFLTETGCRVCQGYLFGRPEPIEDWTV</sequence>
<dbReference type="InterPro" id="IPR043128">
    <property type="entry name" value="Rev_trsase/Diguanyl_cyclase"/>
</dbReference>
<dbReference type="AlphaFoldDB" id="A0A0N0GQN8"/>
<dbReference type="Pfam" id="PF00563">
    <property type="entry name" value="EAL"/>
    <property type="match status" value="1"/>
</dbReference>
<dbReference type="Pfam" id="PF13188">
    <property type="entry name" value="PAS_8"/>
    <property type="match status" value="1"/>
</dbReference>
<dbReference type="PROSITE" id="PS50883">
    <property type="entry name" value="EAL"/>
    <property type="match status" value="1"/>
</dbReference>
<accession>A0A0N0GQN8</accession>
<dbReference type="GO" id="GO:0071732">
    <property type="term" value="P:cellular response to nitric oxide"/>
    <property type="evidence" value="ECO:0007669"/>
    <property type="project" value="UniProtKB-ARBA"/>
</dbReference>
<dbReference type="NCBIfam" id="TIGR00229">
    <property type="entry name" value="sensory_box"/>
    <property type="match status" value="1"/>
</dbReference>
<dbReference type="CDD" id="cd01949">
    <property type="entry name" value="GGDEF"/>
    <property type="match status" value="1"/>
</dbReference>
<comment type="catalytic activity">
    <reaction evidence="1">
        <text>3',3'-c-di-GMP + H2O = 5'-phosphoguanylyl(3'-&gt;5')guanosine + H(+)</text>
        <dbReference type="Rhea" id="RHEA:24902"/>
        <dbReference type="ChEBI" id="CHEBI:15377"/>
        <dbReference type="ChEBI" id="CHEBI:15378"/>
        <dbReference type="ChEBI" id="CHEBI:58754"/>
        <dbReference type="ChEBI" id="CHEBI:58805"/>
        <dbReference type="EC" id="3.1.4.52"/>
    </reaction>
    <physiologicalReaction direction="left-to-right" evidence="1">
        <dbReference type="Rhea" id="RHEA:24903"/>
    </physiologicalReaction>
</comment>
<keyword evidence="2" id="KW-1133">Transmembrane helix</keyword>
<dbReference type="GO" id="GO:0071111">
    <property type="term" value="F:cyclic-guanylate-specific phosphodiesterase activity"/>
    <property type="evidence" value="ECO:0007669"/>
    <property type="project" value="UniProtKB-EC"/>
</dbReference>
<dbReference type="InterPro" id="IPR029787">
    <property type="entry name" value="Nucleotide_cyclase"/>
</dbReference>
<proteinExistence type="predicted"/>
<evidence type="ECO:0000259" key="3">
    <source>
        <dbReference type="PROSITE" id="PS50883"/>
    </source>
</evidence>
<dbReference type="OrthoDB" id="8522032at2"/>
<comment type="caution">
    <text evidence="5">The sequence shown here is derived from an EMBL/GenBank/DDBJ whole genome shotgun (WGS) entry which is preliminary data.</text>
</comment>
<dbReference type="EMBL" id="LAQT01000002">
    <property type="protein sequence ID" value="KPC54631.1"/>
    <property type="molecule type" value="Genomic_DNA"/>
</dbReference>
<evidence type="ECO:0000256" key="2">
    <source>
        <dbReference type="SAM" id="Phobius"/>
    </source>
</evidence>
<dbReference type="SUPFAM" id="SSF141868">
    <property type="entry name" value="EAL domain-like"/>
    <property type="match status" value="1"/>
</dbReference>
<dbReference type="FunFam" id="3.20.20.450:FF:000001">
    <property type="entry name" value="Cyclic di-GMP phosphodiesterase yahA"/>
    <property type="match status" value="1"/>
</dbReference>
<dbReference type="InterPro" id="IPR000160">
    <property type="entry name" value="GGDEF_dom"/>
</dbReference>
<feature type="transmembrane region" description="Helical" evidence="2">
    <location>
        <begin position="12"/>
        <end position="32"/>
    </location>
</feature>
<dbReference type="InterPro" id="IPR001633">
    <property type="entry name" value="EAL_dom"/>
</dbReference>
<organism evidence="5 6">
    <name type="scientific">Amantichitinum ursilacus</name>
    <dbReference type="NCBI Taxonomy" id="857265"/>
    <lineage>
        <taxon>Bacteria</taxon>
        <taxon>Pseudomonadati</taxon>
        <taxon>Pseudomonadota</taxon>
        <taxon>Betaproteobacteria</taxon>
        <taxon>Neisseriales</taxon>
        <taxon>Chitinibacteraceae</taxon>
        <taxon>Amantichitinum</taxon>
    </lineage>
</organism>
<evidence type="ECO:0000313" key="6">
    <source>
        <dbReference type="Proteomes" id="UP000037939"/>
    </source>
</evidence>
<dbReference type="PATRIC" id="fig|857265.3.peg.740"/>
<dbReference type="SUPFAM" id="SSF55785">
    <property type="entry name" value="PYP-like sensor domain (PAS domain)"/>
    <property type="match status" value="1"/>
</dbReference>
<keyword evidence="2" id="KW-0812">Transmembrane</keyword>
<keyword evidence="6" id="KW-1185">Reference proteome</keyword>
<dbReference type="PANTHER" id="PTHR44757">
    <property type="entry name" value="DIGUANYLATE CYCLASE DGCP"/>
    <property type="match status" value="1"/>
</dbReference>
<evidence type="ECO:0000313" key="5">
    <source>
        <dbReference type="EMBL" id="KPC54631.1"/>
    </source>
</evidence>
<name>A0A0N0GQN8_9NEIS</name>
<dbReference type="PANTHER" id="PTHR44757:SF2">
    <property type="entry name" value="BIOFILM ARCHITECTURE MAINTENANCE PROTEIN MBAA"/>
    <property type="match status" value="1"/>
</dbReference>
<gene>
    <name evidence="5" type="primary">gmr_3</name>
    <name evidence="5" type="ORF">WG78_03630</name>
</gene>